<dbReference type="SUPFAM" id="SSF69304">
    <property type="entry name" value="Tricorn protease N-terminal domain"/>
    <property type="match status" value="1"/>
</dbReference>
<evidence type="ECO:0008006" key="3">
    <source>
        <dbReference type="Google" id="ProtNLM"/>
    </source>
</evidence>
<dbReference type="RefSeq" id="WP_283230444.1">
    <property type="nucleotide sequence ID" value="NZ_JASGBQ010000006.1"/>
</dbReference>
<evidence type="ECO:0000313" key="2">
    <source>
        <dbReference type="Proteomes" id="UP001300383"/>
    </source>
</evidence>
<accession>A0AAP4B9X6</accession>
<organism evidence="1 2">
    <name type="scientific">Fusibacillus kribbianus</name>
    <dbReference type="NCBI Taxonomy" id="3044208"/>
    <lineage>
        <taxon>Bacteria</taxon>
        <taxon>Bacillati</taxon>
        <taxon>Bacillota</taxon>
        <taxon>Clostridia</taxon>
        <taxon>Lachnospirales</taxon>
        <taxon>Lachnospiraceae</taxon>
        <taxon>Fusibacillus</taxon>
    </lineage>
</organism>
<keyword evidence="2" id="KW-1185">Reference proteome</keyword>
<proteinExistence type="predicted"/>
<gene>
    <name evidence="1" type="ORF">QJ036_05515</name>
</gene>
<protein>
    <recommendedName>
        <fullName evidence="3">Peptidase C39-like domain-containing protein</fullName>
    </recommendedName>
</protein>
<dbReference type="Proteomes" id="UP001300383">
    <property type="component" value="Unassembled WGS sequence"/>
</dbReference>
<comment type="caution">
    <text evidence="1">The sequence shown here is derived from an EMBL/GenBank/DDBJ whole genome shotgun (WGS) entry which is preliminary data.</text>
</comment>
<sequence>MKKILRRIMILVLVFVAAVAAVLFLTRKKEQEVVYAVMDGATLPVVVMDFEGSAVNTLHGYTAAMDIPSMRDTITPIPADRKLPFCIKTYGNKIKSVEYDVRSLDGTNLIESKAVAALSGDSETVRGELILQDLLAKDTEYVLVIKVTTEKRDDICYYTRIRYYEDTHIGDQIAFAQNFSELAFSKTVNEELTIQLESSNDSDDSSLGYADIRSSYRHVTWGDLDPKRSGEIRVDIKEMNEMVGSIQLSYSVTAEGDSGKVETYRVKEFFCVRYVDGKLWLISYERTMDQAFEASDATVQDGSIDLGIISPSNLPIELQSAGDYTAFVADGELWGYNKKENEASKLFSFEEKNDDGIRTLYDQHKFRIINVDDSGNVAFTVYGYMNRGSHEGECGLAFYQYTRNDNAINEIFYIPSDKPYQVMKEEIGTLSYVGNNQLFYLMFGNSIYAIDFSGEEYVELISGMREDSFVISGDSSAVAWQEEEDIYGGKTIHVFYMDDGTTYTIEAPQGEVIRALGFIDGDFIYGRAKEADIERGNLVVNYPMYAIEIMGKDQKLQTTYHRDGIYIRDIQVEEGKIQLFREVRDGDGAWVAAEDDALIQNQINEEEKSVVVTRVSKIKKTTYGLDLASSDNKTKTLSITTPKEVAGNDSRVLKLTSTADAGKTTEKYYAYANGRLEGVYYSPAEAIDSIYDSMGVVIGSRQNYVWTRANRKTEALIDMESAPTAAAEGDRLAVCLSAMLSLEGRTADTVGELQAGKSAWEILNETMPGQAVDLEGCILNQMLYYVDRGYPVLAVTQGDKAELIVGYDIYKNLIIYDPLAGGTYLMSEEDAEEYYGSYGYPFVSWVR</sequence>
<evidence type="ECO:0000313" key="1">
    <source>
        <dbReference type="EMBL" id="MDI9241937.1"/>
    </source>
</evidence>
<dbReference type="EMBL" id="JASGBQ010000006">
    <property type="protein sequence ID" value="MDI9241937.1"/>
    <property type="molecule type" value="Genomic_DNA"/>
</dbReference>
<reference evidence="1 2" key="1">
    <citation type="submission" date="2023-05" db="EMBL/GenBank/DDBJ databases">
        <title>[ruminococcus] sp. nov., isolated from a pig farm feces dump.</title>
        <authorList>
            <person name="Chang Y.-H."/>
        </authorList>
    </citation>
    <scope>NUCLEOTIDE SEQUENCE [LARGE SCALE GENOMIC DNA]</scope>
    <source>
        <strain evidence="1 2">YH-rum2234</strain>
    </source>
</reference>
<name>A0AAP4B9X6_9FIRM</name>
<dbReference type="AlphaFoldDB" id="A0AAP4B9X6"/>
<dbReference type="Gene3D" id="3.90.70.10">
    <property type="entry name" value="Cysteine proteinases"/>
    <property type="match status" value="1"/>
</dbReference>